<dbReference type="PROSITE" id="PS50893">
    <property type="entry name" value="ABC_TRANSPORTER_2"/>
    <property type="match status" value="1"/>
</dbReference>
<dbReference type="PROSITE" id="PS00211">
    <property type="entry name" value="ABC_TRANSPORTER_1"/>
    <property type="match status" value="1"/>
</dbReference>
<dbReference type="AlphaFoldDB" id="A0A7W9QCV4"/>
<evidence type="ECO:0000256" key="4">
    <source>
        <dbReference type="ARBA" id="ARBA00022741"/>
    </source>
</evidence>
<feature type="transmembrane region" description="Helical" evidence="8">
    <location>
        <begin position="259"/>
        <end position="280"/>
    </location>
</feature>
<dbReference type="Pfam" id="PF00005">
    <property type="entry name" value="ABC_tran"/>
    <property type="match status" value="1"/>
</dbReference>
<dbReference type="GO" id="GO:0005886">
    <property type="term" value="C:plasma membrane"/>
    <property type="evidence" value="ECO:0007669"/>
    <property type="project" value="UniProtKB-SubCell"/>
</dbReference>
<feature type="transmembrane region" description="Helical" evidence="8">
    <location>
        <begin position="154"/>
        <end position="180"/>
    </location>
</feature>
<dbReference type="GO" id="GO:0016887">
    <property type="term" value="F:ATP hydrolysis activity"/>
    <property type="evidence" value="ECO:0007669"/>
    <property type="project" value="InterPro"/>
</dbReference>
<proteinExistence type="inferred from homology"/>
<evidence type="ECO:0000256" key="8">
    <source>
        <dbReference type="SAM" id="Phobius"/>
    </source>
</evidence>
<keyword evidence="11" id="KW-1185">Reference proteome</keyword>
<dbReference type="InterPro" id="IPR017871">
    <property type="entry name" value="ABC_transporter-like_CS"/>
</dbReference>
<dbReference type="GO" id="GO:0005524">
    <property type="term" value="F:ATP binding"/>
    <property type="evidence" value="ECO:0007669"/>
    <property type="project" value="UniProtKB-KW"/>
</dbReference>
<feature type="transmembrane region" description="Helical" evidence="8">
    <location>
        <begin position="395"/>
        <end position="417"/>
    </location>
</feature>
<feature type="transmembrane region" description="Helical" evidence="8">
    <location>
        <begin position="364"/>
        <end position="383"/>
    </location>
</feature>
<feature type="transmembrane region" description="Helical" evidence="8">
    <location>
        <begin position="192"/>
        <end position="213"/>
    </location>
</feature>
<dbReference type="PANTHER" id="PTHR42711:SF5">
    <property type="entry name" value="ABC TRANSPORTER ATP-BINDING PROTEIN NATA"/>
    <property type="match status" value="1"/>
</dbReference>
<dbReference type="InterPro" id="IPR003593">
    <property type="entry name" value="AAA+_ATPase"/>
</dbReference>
<keyword evidence="3" id="KW-0813">Transport</keyword>
<keyword evidence="6" id="KW-0046">Antibiotic resistance</keyword>
<keyword evidence="8" id="KW-0812">Transmembrane</keyword>
<evidence type="ECO:0000256" key="6">
    <source>
        <dbReference type="ARBA" id="ARBA00023251"/>
    </source>
</evidence>
<dbReference type="Gene3D" id="3.40.50.300">
    <property type="entry name" value="P-loop containing nucleotide triphosphate hydrolases"/>
    <property type="match status" value="1"/>
</dbReference>
<reference evidence="10 11" key="1">
    <citation type="submission" date="2020-08" db="EMBL/GenBank/DDBJ databases">
        <title>Genomic Encyclopedia of Type Strains, Phase III (KMG-III): the genomes of soil and plant-associated and newly described type strains.</title>
        <authorList>
            <person name="Whitman W."/>
        </authorList>
    </citation>
    <scope>NUCLEOTIDE SEQUENCE [LARGE SCALE GENOMIC DNA]</scope>
    <source>
        <strain evidence="10 11">CECT 8305</strain>
    </source>
</reference>
<evidence type="ECO:0000313" key="10">
    <source>
        <dbReference type="EMBL" id="MBB5937930.1"/>
    </source>
</evidence>
<dbReference type="GO" id="GO:0046677">
    <property type="term" value="P:response to antibiotic"/>
    <property type="evidence" value="ECO:0007669"/>
    <property type="project" value="UniProtKB-KW"/>
</dbReference>
<dbReference type="SMART" id="SM00382">
    <property type="entry name" value="AAA"/>
    <property type="match status" value="1"/>
</dbReference>
<accession>A0A7W9QCV4</accession>
<evidence type="ECO:0000256" key="7">
    <source>
        <dbReference type="SAM" id="MobiDB-lite"/>
    </source>
</evidence>
<feature type="compositionally biased region" description="Basic and acidic residues" evidence="7">
    <location>
        <begin position="472"/>
        <end position="484"/>
    </location>
</feature>
<keyword evidence="8" id="KW-0472">Membrane</keyword>
<feature type="region of interest" description="Disordered" evidence="7">
    <location>
        <begin position="418"/>
        <end position="507"/>
    </location>
</feature>
<dbReference type="InterPro" id="IPR050763">
    <property type="entry name" value="ABC_transporter_ATP-binding"/>
</dbReference>
<dbReference type="SUPFAM" id="SSF52540">
    <property type="entry name" value="P-loop containing nucleoside triphosphate hydrolases"/>
    <property type="match status" value="1"/>
</dbReference>
<dbReference type="PANTHER" id="PTHR42711">
    <property type="entry name" value="ABC TRANSPORTER ATP-BINDING PROTEIN"/>
    <property type="match status" value="1"/>
</dbReference>
<evidence type="ECO:0000313" key="11">
    <source>
        <dbReference type="Proteomes" id="UP000588098"/>
    </source>
</evidence>
<dbReference type="CDD" id="cd05709">
    <property type="entry name" value="S2P-M50"/>
    <property type="match status" value="1"/>
</dbReference>
<evidence type="ECO:0000256" key="5">
    <source>
        <dbReference type="ARBA" id="ARBA00022840"/>
    </source>
</evidence>
<feature type="compositionally biased region" description="Low complexity" evidence="7">
    <location>
        <begin position="451"/>
        <end position="464"/>
    </location>
</feature>
<gene>
    <name evidence="10" type="ORF">FHS42_005014</name>
</gene>
<evidence type="ECO:0000259" key="9">
    <source>
        <dbReference type="PROSITE" id="PS50893"/>
    </source>
</evidence>
<dbReference type="Proteomes" id="UP000588098">
    <property type="component" value="Unassembled WGS sequence"/>
</dbReference>
<evidence type="ECO:0000256" key="3">
    <source>
        <dbReference type="ARBA" id="ARBA00022448"/>
    </source>
</evidence>
<keyword evidence="8" id="KW-1133">Transmembrane helix</keyword>
<comment type="similarity">
    <text evidence="2">Belongs to the ABC transporter superfamily.</text>
</comment>
<comment type="caution">
    <text evidence="10">The sequence shown here is derived from an EMBL/GenBank/DDBJ whole genome shotgun (WGS) entry which is preliminary data.</text>
</comment>
<keyword evidence="4" id="KW-0547">Nucleotide-binding</keyword>
<organism evidence="10 11">
    <name type="scientific">Streptomyces zagrosensis</name>
    <dbReference type="NCBI Taxonomy" id="1042984"/>
    <lineage>
        <taxon>Bacteria</taxon>
        <taxon>Bacillati</taxon>
        <taxon>Actinomycetota</taxon>
        <taxon>Actinomycetes</taxon>
        <taxon>Kitasatosporales</taxon>
        <taxon>Streptomycetaceae</taxon>
        <taxon>Streptomyces</taxon>
    </lineage>
</organism>
<evidence type="ECO:0000256" key="2">
    <source>
        <dbReference type="ARBA" id="ARBA00005417"/>
    </source>
</evidence>
<feature type="domain" description="ABC transporter" evidence="9">
    <location>
        <begin position="514"/>
        <end position="740"/>
    </location>
</feature>
<protein>
    <submittedName>
        <fullName evidence="10">ABC-type multidrug transport system ATPase subunit</fullName>
    </submittedName>
</protein>
<keyword evidence="5" id="KW-0067">ATP-binding</keyword>
<sequence length="807" mass="85146">MTGWQLADHRPAVRGGVLLSQPLLRGRTSVHLVKDPDSGQSFEVGPKEHFIIARLDGRRSLGDIGDEYAAAFGRRLGEANWQQMLRLLHTKGLLAGTPASAASAVSAVSAVSAASVAPGMADSAGPAGERSTLFKGSVRLVSDASAVVDRLHRIVGFALAAPVVVPLLLLVLAVQTVVALHLGELTDATGRAFQNPALLLAVCSLMWLSTALHELAHGVTARRFGGTVSEIGLRWRLPVMIMYCTVENYLYLRSRWHQVATAGAGAFLNALFLLPFFPLWLALPNDEPARDALAAVLLLGSAQAWINLVPVPPLDGYKMASHLAGMTDYAAESRRYLRLAALGAIGRGEGTAGYPRRARIAYPAYAAAVVLSLAALFTGVVWACHRLLGDRFGSAAALVPAVLLAVFGAATLVGGAARARTERVKRERAEGVRTEGERAKAENTEQELATPGSAPHAPAQASAPRPGPRPATRPETRPHTKSDSTPHTTPRKAAVSEAQPLTTMTELGTPDPAIVLAGVHKAYGGLQAVAGVSLEVRRGEFFGLLGPNGAGKTTLVEIMEGLRHADAGTVSVLGMPPWPRDIALLPRIGVQTQSSAFFVRLTAHEHLCTVAALYGADPAAVDRTLALVGLTEQAGSRVDRLSGGQRQRLAIASALVHEPELIFLDEPTAALDPQARRALWQVLRDLKGQGRTIVYTTHHLDEAEALCDRVAILVGGSVAALDTPRRLIGAAGTATRLLVPADRLTVDQARAITGVREVTVEGGALVIETGDDAGPVLAAVNEIAGLQGVQTRTATLEDVYLQLTESR</sequence>
<feature type="compositionally biased region" description="Basic and acidic residues" evidence="7">
    <location>
        <begin position="419"/>
        <end position="443"/>
    </location>
</feature>
<dbReference type="EMBL" id="JACHJL010000013">
    <property type="protein sequence ID" value="MBB5937930.1"/>
    <property type="molecule type" value="Genomic_DNA"/>
</dbReference>
<name>A0A7W9QCV4_9ACTN</name>
<evidence type="ECO:0000256" key="1">
    <source>
        <dbReference type="ARBA" id="ARBA00004202"/>
    </source>
</evidence>
<comment type="subcellular location">
    <subcellularLocation>
        <location evidence="1">Cell membrane</location>
        <topology evidence="1">Peripheral membrane protein</topology>
    </subcellularLocation>
</comment>
<dbReference type="InterPro" id="IPR027417">
    <property type="entry name" value="P-loop_NTPase"/>
</dbReference>
<dbReference type="CDD" id="cd03230">
    <property type="entry name" value="ABC_DR_subfamily_A"/>
    <property type="match status" value="1"/>
</dbReference>
<dbReference type="InterPro" id="IPR003439">
    <property type="entry name" value="ABC_transporter-like_ATP-bd"/>
</dbReference>